<dbReference type="Gene3D" id="6.10.250.690">
    <property type="match status" value="1"/>
</dbReference>
<dbReference type="InterPro" id="IPR016032">
    <property type="entry name" value="Sig_transdc_resp-reg_C-effctor"/>
</dbReference>
<dbReference type="EMBL" id="AP024849">
    <property type="protein sequence ID" value="BCZ48002.1"/>
    <property type="molecule type" value="Genomic_DNA"/>
</dbReference>
<keyword evidence="13" id="KW-1185">Reference proteome</keyword>
<dbReference type="PROSITE" id="PS50110">
    <property type="entry name" value="RESPONSE_REGULATORY"/>
    <property type="match status" value="1"/>
</dbReference>
<dbReference type="InterPro" id="IPR001867">
    <property type="entry name" value="OmpR/PhoB-type_DNA-bd"/>
</dbReference>
<evidence type="ECO:0000256" key="4">
    <source>
        <dbReference type="ARBA" id="ARBA00023015"/>
    </source>
</evidence>
<dbReference type="RefSeq" id="WP_224034302.1">
    <property type="nucleotide sequence ID" value="NZ_AP024849.1"/>
</dbReference>
<evidence type="ECO:0000256" key="8">
    <source>
        <dbReference type="PROSITE-ProRule" id="PRU00169"/>
    </source>
</evidence>
<gene>
    <name evidence="12" type="ORF">psyc5s11_40690</name>
</gene>
<accession>A0ABM7TA40</accession>
<evidence type="ECO:0000256" key="9">
    <source>
        <dbReference type="PROSITE-ProRule" id="PRU01091"/>
    </source>
</evidence>
<proteinExistence type="predicted"/>
<name>A0ABM7TA40_9CLOT</name>
<evidence type="ECO:0000259" key="11">
    <source>
        <dbReference type="PROSITE" id="PS51755"/>
    </source>
</evidence>
<dbReference type="SUPFAM" id="SSF46894">
    <property type="entry name" value="C-terminal effector domain of the bipartite response regulators"/>
    <property type="match status" value="1"/>
</dbReference>
<reference evidence="13" key="1">
    <citation type="submission" date="2021-07" db="EMBL/GenBank/DDBJ databases">
        <title>Complete genome sequencing of a Clostridium isolate.</title>
        <authorList>
            <person name="Ueki A."/>
            <person name="Tonouchi A."/>
        </authorList>
    </citation>
    <scope>NUCLEOTIDE SEQUENCE [LARGE SCALE GENOMIC DNA]</scope>
    <source>
        <strain evidence="13">C5S11</strain>
    </source>
</reference>
<dbReference type="InterPro" id="IPR001789">
    <property type="entry name" value="Sig_transdc_resp-reg_receiver"/>
</dbReference>
<dbReference type="PROSITE" id="PS51755">
    <property type="entry name" value="OMPR_PHOB"/>
    <property type="match status" value="1"/>
</dbReference>
<evidence type="ECO:0000256" key="3">
    <source>
        <dbReference type="ARBA" id="ARBA00023012"/>
    </source>
</evidence>
<evidence type="ECO:0000256" key="7">
    <source>
        <dbReference type="ARBA" id="ARBA00024867"/>
    </source>
</evidence>
<evidence type="ECO:0000259" key="10">
    <source>
        <dbReference type="PROSITE" id="PS50110"/>
    </source>
</evidence>
<dbReference type="InterPro" id="IPR036388">
    <property type="entry name" value="WH-like_DNA-bd_sf"/>
</dbReference>
<feature type="domain" description="OmpR/PhoB-type" evidence="11">
    <location>
        <begin position="136"/>
        <end position="235"/>
    </location>
</feature>
<dbReference type="Gene3D" id="3.40.50.2300">
    <property type="match status" value="1"/>
</dbReference>
<keyword evidence="4" id="KW-0805">Transcription regulation</keyword>
<sequence length="237" mass="27179">MDNIKNSKILIIDDEPSLLEMVKTIMLNEGFHEVFTASNCRMAIEKFKEVTPHVVILDVMLPDGDGFSLMQKLREISTVPILFLSARDEDENRLLGLGLGADDYMTKPFLPRELILRLNIILRRTYFPSGMKPKEKPTFYLGNMLIDMNSGTIKKQEEELTLTAKEYALLDKLYANKGNIVTIDALCRAAWDDNLFGYENTLMVHIRRLREKIEPEPSHPKYLLTVRGLGYKLVLEA</sequence>
<evidence type="ECO:0000313" key="13">
    <source>
        <dbReference type="Proteomes" id="UP000824633"/>
    </source>
</evidence>
<feature type="domain" description="Response regulatory" evidence="10">
    <location>
        <begin position="8"/>
        <end position="122"/>
    </location>
</feature>
<dbReference type="GO" id="GO:0003677">
    <property type="term" value="F:DNA binding"/>
    <property type="evidence" value="ECO:0007669"/>
    <property type="project" value="UniProtKB-KW"/>
</dbReference>
<dbReference type="Proteomes" id="UP000824633">
    <property type="component" value="Chromosome"/>
</dbReference>
<keyword evidence="5 9" id="KW-0238">DNA-binding</keyword>
<evidence type="ECO:0000256" key="1">
    <source>
        <dbReference type="ARBA" id="ARBA00018672"/>
    </source>
</evidence>
<keyword evidence="2 8" id="KW-0597">Phosphoprotein</keyword>
<dbReference type="InterPro" id="IPR011006">
    <property type="entry name" value="CheY-like_superfamily"/>
</dbReference>
<dbReference type="SMART" id="SM00448">
    <property type="entry name" value="REC"/>
    <property type="match status" value="1"/>
</dbReference>
<dbReference type="PANTHER" id="PTHR48111:SF40">
    <property type="entry name" value="PHOSPHATE REGULON TRANSCRIPTIONAL REGULATORY PROTEIN PHOB"/>
    <property type="match status" value="1"/>
</dbReference>
<dbReference type="InterPro" id="IPR039420">
    <property type="entry name" value="WalR-like"/>
</dbReference>
<evidence type="ECO:0000313" key="12">
    <source>
        <dbReference type="EMBL" id="BCZ48002.1"/>
    </source>
</evidence>
<dbReference type="Pfam" id="PF00072">
    <property type="entry name" value="Response_reg"/>
    <property type="match status" value="1"/>
</dbReference>
<keyword evidence="3" id="KW-0902">Two-component regulatory system</keyword>
<evidence type="ECO:0000256" key="5">
    <source>
        <dbReference type="ARBA" id="ARBA00023125"/>
    </source>
</evidence>
<feature type="DNA-binding region" description="OmpR/PhoB-type" evidence="9">
    <location>
        <begin position="136"/>
        <end position="235"/>
    </location>
</feature>
<protein>
    <recommendedName>
        <fullName evidence="1">Stage 0 sporulation protein A homolog</fullName>
    </recommendedName>
</protein>
<feature type="modified residue" description="4-aspartylphosphate" evidence="8">
    <location>
        <position position="58"/>
    </location>
</feature>
<evidence type="ECO:0000256" key="6">
    <source>
        <dbReference type="ARBA" id="ARBA00023163"/>
    </source>
</evidence>
<dbReference type="CDD" id="cd00383">
    <property type="entry name" value="trans_reg_C"/>
    <property type="match status" value="1"/>
</dbReference>
<dbReference type="Gene3D" id="1.10.10.10">
    <property type="entry name" value="Winged helix-like DNA-binding domain superfamily/Winged helix DNA-binding domain"/>
    <property type="match status" value="1"/>
</dbReference>
<dbReference type="SMART" id="SM00862">
    <property type="entry name" value="Trans_reg_C"/>
    <property type="match status" value="1"/>
</dbReference>
<comment type="function">
    <text evidence="7">May play the central regulatory role in sporulation. It may be an element of the effector pathway responsible for the activation of sporulation genes in response to nutritional stress. Spo0A may act in concert with spo0H (a sigma factor) to control the expression of some genes that are critical to the sporulation process.</text>
</comment>
<organism evidence="12 13">
    <name type="scientific">Clostridium gelidum</name>
    <dbReference type="NCBI Taxonomy" id="704125"/>
    <lineage>
        <taxon>Bacteria</taxon>
        <taxon>Bacillati</taxon>
        <taxon>Bacillota</taxon>
        <taxon>Clostridia</taxon>
        <taxon>Eubacteriales</taxon>
        <taxon>Clostridiaceae</taxon>
        <taxon>Clostridium</taxon>
    </lineage>
</organism>
<keyword evidence="6" id="KW-0804">Transcription</keyword>
<evidence type="ECO:0000256" key="2">
    <source>
        <dbReference type="ARBA" id="ARBA00022553"/>
    </source>
</evidence>
<dbReference type="SUPFAM" id="SSF52172">
    <property type="entry name" value="CheY-like"/>
    <property type="match status" value="1"/>
</dbReference>
<dbReference type="PANTHER" id="PTHR48111">
    <property type="entry name" value="REGULATOR OF RPOS"/>
    <property type="match status" value="1"/>
</dbReference>
<dbReference type="Pfam" id="PF00486">
    <property type="entry name" value="Trans_reg_C"/>
    <property type="match status" value="1"/>
</dbReference>